<feature type="signal peptide" evidence="1">
    <location>
        <begin position="1"/>
        <end position="23"/>
    </location>
</feature>
<accession>A0A501WHJ3</accession>
<comment type="caution">
    <text evidence="2">The sequence shown here is derived from an EMBL/GenBank/DDBJ whole genome shotgun (WGS) entry which is preliminary data.</text>
</comment>
<sequence length="83" mass="8950">MAQLSTFIVLLFLTVFIGSGAMAQNADSDAGYPKVSFDNGGVDFTPVTPDSDMDEGLPYVAPKLSIQHQCKRPANHTFITLET</sequence>
<reference evidence="2 3" key="1">
    <citation type="submission" date="2019-06" db="EMBL/GenBank/DDBJ databases">
        <title>A novel bacterium of genus Marinomonas, isolated from coastal sand.</title>
        <authorList>
            <person name="Huang H."/>
            <person name="Mo K."/>
            <person name="Hu Y."/>
        </authorList>
    </citation>
    <scope>NUCLEOTIDE SEQUENCE [LARGE SCALE GENOMIC DNA]</scope>
    <source>
        <strain evidence="2 3">HB171799</strain>
    </source>
</reference>
<protein>
    <submittedName>
        <fullName evidence="2">Uncharacterized protein</fullName>
    </submittedName>
</protein>
<gene>
    <name evidence="2" type="ORF">FJM67_13920</name>
</gene>
<feature type="chain" id="PRO_5021266564" evidence="1">
    <location>
        <begin position="24"/>
        <end position="83"/>
    </location>
</feature>
<dbReference type="EMBL" id="VFRR01000038">
    <property type="protein sequence ID" value="TPE47905.1"/>
    <property type="molecule type" value="Genomic_DNA"/>
</dbReference>
<keyword evidence="3" id="KW-1185">Reference proteome</keyword>
<dbReference type="AlphaFoldDB" id="A0A501WHJ3"/>
<evidence type="ECO:0000313" key="2">
    <source>
        <dbReference type="EMBL" id="TPE47905.1"/>
    </source>
</evidence>
<keyword evidence="1" id="KW-0732">Signal</keyword>
<organism evidence="2 3">
    <name type="scientific">Maribrevibacterium harenarium</name>
    <dbReference type="NCBI Taxonomy" id="2589817"/>
    <lineage>
        <taxon>Bacteria</taxon>
        <taxon>Pseudomonadati</taxon>
        <taxon>Pseudomonadota</taxon>
        <taxon>Gammaproteobacteria</taxon>
        <taxon>Oceanospirillales</taxon>
        <taxon>Oceanospirillaceae</taxon>
        <taxon>Maribrevibacterium</taxon>
    </lineage>
</organism>
<dbReference type="Proteomes" id="UP000315901">
    <property type="component" value="Unassembled WGS sequence"/>
</dbReference>
<evidence type="ECO:0000256" key="1">
    <source>
        <dbReference type="SAM" id="SignalP"/>
    </source>
</evidence>
<dbReference type="RefSeq" id="WP_140590435.1">
    <property type="nucleotide sequence ID" value="NZ_VFRR01000038.1"/>
</dbReference>
<proteinExistence type="predicted"/>
<evidence type="ECO:0000313" key="3">
    <source>
        <dbReference type="Proteomes" id="UP000315901"/>
    </source>
</evidence>
<name>A0A501WHJ3_9GAMM</name>